<proteinExistence type="predicted"/>
<organism evidence="2 3">
    <name type="scientific">Streptomyces amritsarensis</name>
    <dbReference type="NCBI Taxonomy" id="681158"/>
    <lineage>
        <taxon>Bacteria</taxon>
        <taxon>Bacillati</taxon>
        <taxon>Actinomycetota</taxon>
        <taxon>Actinomycetes</taxon>
        <taxon>Kitasatosporales</taxon>
        <taxon>Streptomycetaceae</taxon>
        <taxon>Streptomyces</taxon>
    </lineage>
</organism>
<evidence type="ECO:0000313" key="2">
    <source>
        <dbReference type="EMBL" id="OLZ73171.1"/>
    </source>
</evidence>
<feature type="transmembrane region" description="Helical" evidence="1">
    <location>
        <begin position="35"/>
        <end position="54"/>
    </location>
</feature>
<sequence length="233" mass="23911">MEPVRCLRALRAAMFAALCVLLAAVGHLLMSGAAVPWWALSVGFAAAAGTAWSLADRERGILAVTGAAVAVQAVLHCGFSLAQSLARPPAEPALSAPPTGTAGGEAAVHAHHAVHPAADAASAAAAMHGAGGGHEASALPMASMSPAGMLIAHLLAAVLCGLWLAHGERALFRVVRAVAARLRAPLRLLLRPVTAAHRPRPRVRRPRRTRAPRQLFLVHAITSRGPPTATAVL</sequence>
<dbReference type="Proteomes" id="UP000187151">
    <property type="component" value="Unassembled WGS sequence"/>
</dbReference>
<dbReference type="EMBL" id="MQUR01000003">
    <property type="protein sequence ID" value="OLZ73171.1"/>
    <property type="molecule type" value="Genomic_DNA"/>
</dbReference>
<feature type="transmembrane region" description="Helical" evidence="1">
    <location>
        <begin position="12"/>
        <end position="29"/>
    </location>
</feature>
<protein>
    <recommendedName>
        <fullName evidence="4">Integral-membrane protein</fullName>
    </recommendedName>
</protein>
<name>A0ABX3G9E3_9ACTN</name>
<gene>
    <name evidence="2" type="ORF">AVW11_02100</name>
</gene>
<comment type="caution">
    <text evidence="2">The sequence shown here is derived from an EMBL/GenBank/DDBJ whole genome shotgun (WGS) entry which is preliminary data.</text>
</comment>
<evidence type="ECO:0000313" key="3">
    <source>
        <dbReference type="Proteomes" id="UP000187151"/>
    </source>
</evidence>
<accession>A0ABX3G9E3</accession>
<evidence type="ECO:0000256" key="1">
    <source>
        <dbReference type="SAM" id="Phobius"/>
    </source>
</evidence>
<keyword evidence="1" id="KW-1133">Transmembrane helix</keyword>
<reference evidence="2 3" key="1">
    <citation type="submission" date="2016-01" db="EMBL/GenBank/DDBJ databases">
        <title>Streptomyces amritsarensis strain MTCC 11845 genome sequencing and assembly.</title>
        <authorList>
            <person name="Sharma D."/>
            <person name="Nair G.R."/>
            <person name="Kaur G."/>
            <person name="Manhas R.K."/>
            <person name="Mayilraj S."/>
        </authorList>
    </citation>
    <scope>NUCLEOTIDE SEQUENCE [LARGE SCALE GENOMIC DNA]</scope>
    <source>
        <strain evidence="2 3">MTCC 11845</strain>
    </source>
</reference>
<keyword evidence="1" id="KW-0812">Transmembrane</keyword>
<feature type="transmembrane region" description="Helical" evidence="1">
    <location>
        <begin position="147"/>
        <end position="166"/>
    </location>
</feature>
<feature type="transmembrane region" description="Helical" evidence="1">
    <location>
        <begin position="61"/>
        <end position="82"/>
    </location>
</feature>
<evidence type="ECO:0008006" key="4">
    <source>
        <dbReference type="Google" id="ProtNLM"/>
    </source>
</evidence>
<keyword evidence="1" id="KW-0472">Membrane</keyword>
<keyword evidence="3" id="KW-1185">Reference proteome</keyword>